<keyword evidence="3" id="KW-1185">Reference proteome</keyword>
<dbReference type="Gene3D" id="1.20.1280.50">
    <property type="match status" value="1"/>
</dbReference>
<dbReference type="NCBIfam" id="TIGR01640">
    <property type="entry name" value="F_box_assoc_1"/>
    <property type="match status" value="1"/>
</dbReference>
<sequence>MLDSFPREITHDILFRLPIKSLIQCTSMCKPWRSVIVNQSFSVSKIREEVFSVQYDNQAFNEYSEIEFPIALKEEIGSEYLHITGICNGLVCLADDIVRSGKSFILWNPFILKSVILPSPGITFPMYNSRFDAAIGFGYDAMTADYKVVGVVAPNNELMGPTMAEVYSLATAWSKSLGSVFFNGVLHWPAVSRASDDHFMLTFDVGNELFYKISMPTSVWSYTLGLLLSVSGDRKSIALFVMNTDSKDFYLEIWVMKEYGVKESGTKLISLGPQGPEKLFPRPLCF</sequence>
<reference evidence="3" key="2">
    <citation type="submission" date="2019-10" db="EMBL/GenBank/DDBJ databases">
        <title>A de novo genome assembly of a pear dwarfing rootstock.</title>
        <authorList>
            <person name="Wang F."/>
            <person name="Wang J."/>
            <person name="Li S."/>
            <person name="Zhang Y."/>
            <person name="Fang M."/>
            <person name="Ma L."/>
            <person name="Zhao Y."/>
            <person name="Jiang S."/>
        </authorList>
    </citation>
    <scope>NUCLEOTIDE SEQUENCE [LARGE SCALE GENOMIC DNA]</scope>
</reference>
<reference evidence="2 3" key="1">
    <citation type="submission" date="2019-09" db="EMBL/GenBank/DDBJ databases">
        <authorList>
            <person name="Ou C."/>
        </authorList>
    </citation>
    <scope>NUCLEOTIDE SEQUENCE [LARGE SCALE GENOMIC DNA]</scope>
    <source>
        <strain evidence="2">S2</strain>
        <tissue evidence="2">Leaf</tissue>
    </source>
</reference>
<gene>
    <name evidence="2" type="ORF">D8674_018531</name>
</gene>
<dbReference type="AlphaFoldDB" id="A0A5N5G533"/>
<dbReference type="EMBL" id="SMOL01000487">
    <property type="protein sequence ID" value="KAB2610499.1"/>
    <property type="molecule type" value="Genomic_DNA"/>
</dbReference>
<dbReference type="OrthoDB" id="5314306at2759"/>
<dbReference type="PROSITE" id="PS50181">
    <property type="entry name" value="FBOX"/>
    <property type="match status" value="1"/>
</dbReference>
<organism evidence="2 3">
    <name type="scientific">Pyrus ussuriensis x Pyrus communis</name>
    <dbReference type="NCBI Taxonomy" id="2448454"/>
    <lineage>
        <taxon>Eukaryota</taxon>
        <taxon>Viridiplantae</taxon>
        <taxon>Streptophyta</taxon>
        <taxon>Embryophyta</taxon>
        <taxon>Tracheophyta</taxon>
        <taxon>Spermatophyta</taxon>
        <taxon>Magnoliopsida</taxon>
        <taxon>eudicotyledons</taxon>
        <taxon>Gunneridae</taxon>
        <taxon>Pentapetalae</taxon>
        <taxon>rosids</taxon>
        <taxon>fabids</taxon>
        <taxon>Rosales</taxon>
        <taxon>Rosaceae</taxon>
        <taxon>Amygdaloideae</taxon>
        <taxon>Maleae</taxon>
        <taxon>Pyrus</taxon>
    </lineage>
</organism>
<dbReference type="Proteomes" id="UP000327157">
    <property type="component" value="Chromosome 17"/>
</dbReference>
<dbReference type="PANTHER" id="PTHR31672">
    <property type="entry name" value="BNACNNG10540D PROTEIN"/>
    <property type="match status" value="1"/>
</dbReference>
<dbReference type="InterPro" id="IPR036047">
    <property type="entry name" value="F-box-like_dom_sf"/>
</dbReference>
<dbReference type="SMART" id="SM00256">
    <property type="entry name" value="FBOX"/>
    <property type="match status" value="1"/>
</dbReference>
<feature type="domain" description="F-box" evidence="1">
    <location>
        <begin position="1"/>
        <end position="46"/>
    </location>
</feature>
<accession>A0A5N5G533</accession>
<dbReference type="InterPro" id="IPR001810">
    <property type="entry name" value="F-box_dom"/>
</dbReference>
<dbReference type="InterPro" id="IPR017451">
    <property type="entry name" value="F-box-assoc_interact_dom"/>
</dbReference>
<dbReference type="SUPFAM" id="SSF81383">
    <property type="entry name" value="F-box domain"/>
    <property type="match status" value="1"/>
</dbReference>
<comment type="caution">
    <text evidence="2">The sequence shown here is derived from an EMBL/GenBank/DDBJ whole genome shotgun (WGS) entry which is preliminary data.</text>
</comment>
<dbReference type="PANTHER" id="PTHR31672:SF13">
    <property type="entry name" value="F-BOX PROTEIN CPR30-LIKE"/>
    <property type="match status" value="1"/>
</dbReference>
<evidence type="ECO:0000313" key="3">
    <source>
        <dbReference type="Proteomes" id="UP000327157"/>
    </source>
</evidence>
<evidence type="ECO:0000313" key="2">
    <source>
        <dbReference type="EMBL" id="KAB2610499.1"/>
    </source>
</evidence>
<protein>
    <submittedName>
        <fullName evidence="2">F-box/kelch-repeat protein</fullName>
    </submittedName>
</protein>
<dbReference type="InterPro" id="IPR050796">
    <property type="entry name" value="SCF_F-box_component"/>
</dbReference>
<dbReference type="InterPro" id="IPR006527">
    <property type="entry name" value="F-box-assoc_dom_typ1"/>
</dbReference>
<evidence type="ECO:0000259" key="1">
    <source>
        <dbReference type="PROSITE" id="PS50181"/>
    </source>
</evidence>
<proteinExistence type="predicted"/>
<name>A0A5N5G533_9ROSA</name>
<reference evidence="2 3" key="3">
    <citation type="submission" date="2019-11" db="EMBL/GenBank/DDBJ databases">
        <title>A de novo genome assembly of a pear dwarfing rootstock.</title>
        <authorList>
            <person name="Wang F."/>
            <person name="Wang J."/>
            <person name="Li S."/>
            <person name="Zhang Y."/>
            <person name="Fang M."/>
            <person name="Ma L."/>
            <person name="Zhao Y."/>
            <person name="Jiang S."/>
        </authorList>
    </citation>
    <scope>NUCLEOTIDE SEQUENCE [LARGE SCALE GENOMIC DNA]</scope>
    <source>
        <strain evidence="2">S2</strain>
        <tissue evidence="2">Leaf</tissue>
    </source>
</reference>
<dbReference type="Pfam" id="PF07734">
    <property type="entry name" value="FBA_1"/>
    <property type="match status" value="1"/>
</dbReference>
<dbReference type="Pfam" id="PF00646">
    <property type="entry name" value="F-box"/>
    <property type="match status" value="1"/>
</dbReference>